<dbReference type="GO" id="GO:0008236">
    <property type="term" value="F:serine-type peptidase activity"/>
    <property type="evidence" value="ECO:0007669"/>
    <property type="project" value="UniProtKB-KW"/>
</dbReference>
<dbReference type="PANTHER" id="PTHR32060:SF30">
    <property type="entry name" value="CARBOXY-TERMINAL PROCESSING PROTEASE CTPA"/>
    <property type="match status" value="1"/>
</dbReference>
<dbReference type="InterPro" id="IPR004447">
    <property type="entry name" value="Peptidase_S41A"/>
</dbReference>
<name>V2T7X0_9GAMM</name>
<dbReference type="Gene3D" id="2.30.42.10">
    <property type="match status" value="1"/>
</dbReference>
<dbReference type="CDD" id="cd07560">
    <property type="entry name" value="Peptidase_S41_CPP"/>
    <property type="match status" value="1"/>
</dbReference>
<comment type="caution">
    <text evidence="6">The sequence shown here is derived from an EMBL/GenBank/DDBJ whole genome shotgun (WGS) entry which is preliminary data.</text>
</comment>
<dbReference type="InterPro" id="IPR029045">
    <property type="entry name" value="ClpP/crotonase-like_dom_sf"/>
</dbReference>
<dbReference type="PANTHER" id="PTHR32060">
    <property type="entry name" value="TAIL-SPECIFIC PROTEASE"/>
    <property type="match status" value="1"/>
</dbReference>
<keyword evidence="4" id="KW-0732">Signal</keyword>
<gene>
    <name evidence="6" type="ORF">P256_01947</name>
</gene>
<proteinExistence type="predicted"/>
<dbReference type="PATRIC" id="fig|1392540.3.peg.1877"/>
<dbReference type="HOGENOM" id="CLU_017295_3_2_6"/>
<dbReference type="AlphaFoldDB" id="V2T7X0"/>
<reference evidence="6 7" key="1">
    <citation type="submission" date="2013-10" db="EMBL/GenBank/DDBJ databases">
        <title>The Genome Sequence of Acinetobacter nectaris CIP 110549.</title>
        <authorList>
            <consortium name="The Broad Institute Genomics Platform"/>
            <consortium name="The Broad Institute Genome Sequencing Center for Infectious Disease"/>
            <person name="Cerqueira G."/>
            <person name="Feldgarden M."/>
            <person name="Courvalin P."/>
            <person name="Grillot-Courvalin C."/>
            <person name="Clermont D."/>
            <person name="Rocha E."/>
            <person name="Yoon E.-J."/>
            <person name="Nemec A."/>
            <person name="Young S.K."/>
            <person name="Zeng Q."/>
            <person name="Gargeya S."/>
            <person name="Fitzgerald M."/>
            <person name="Abouelleil A."/>
            <person name="Alvarado L."/>
            <person name="Berlin A.M."/>
            <person name="Chapman S.B."/>
            <person name="Gainer-Dewar J."/>
            <person name="Goldberg J."/>
            <person name="Gnerre S."/>
            <person name="Griggs A."/>
            <person name="Gujja S."/>
            <person name="Hansen M."/>
            <person name="Howarth C."/>
            <person name="Imamovic A."/>
            <person name="Ireland A."/>
            <person name="Larimer J."/>
            <person name="McCowan C."/>
            <person name="Murphy C."/>
            <person name="Pearson M."/>
            <person name="Poon T.W."/>
            <person name="Priest M."/>
            <person name="Roberts A."/>
            <person name="Saif S."/>
            <person name="Shea T."/>
            <person name="Sykes S."/>
            <person name="Wortman J."/>
            <person name="Nusbaum C."/>
            <person name="Birren B."/>
        </authorList>
    </citation>
    <scope>NUCLEOTIDE SEQUENCE [LARGE SCALE GENOMIC DNA]</scope>
    <source>
        <strain evidence="6 7">CIP 110549</strain>
    </source>
</reference>
<organism evidence="6 7">
    <name type="scientific">Acinetobacter nectaris CIP 110549</name>
    <dbReference type="NCBI Taxonomy" id="1392540"/>
    <lineage>
        <taxon>Bacteria</taxon>
        <taxon>Pseudomonadati</taxon>
        <taxon>Pseudomonadota</taxon>
        <taxon>Gammaproteobacteria</taxon>
        <taxon>Moraxellales</taxon>
        <taxon>Moraxellaceae</taxon>
        <taxon>Acinetobacter</taxon>
    </lineage>
</organism>
<feature type="domain" description="Tail specific protease" evidence="5">
    <location>
        <begin position="183"/>
        <end position="371"/>
    </location>
</feature>
<evidence type="ECO:0000313" key="7">
    <source>
        <dbReference type="Proteomes" id="UP000023785"/>
    </source>
</evidence>
<dbReference type="Gene3D" id="3.90.226.10">
    <property type="entry name" value="2-enoyl-CoA Hydratase, Chain A, domain 1"/>
    <property type="match status" value="1"/>
</dbReference>
<dbReference type="Pfam" id="PF22694">
    <property type="entry name" value="CtpB_N-like"/>
    <property type="match status" value="1"/>
</dbReference>
<dbReference type="EMBL" id="AYER01000007">
    <property type="protein sequence ID" value="ESK38408.1"/>
    <property type="molecule type" value="Genomic_DNA"/>
</dbReference>
<dbReference type="STRING" id="1392540.P256_01947"/>
<keyword evidence="2" id="KW-0378">Hydrolase</keyword>
<dbReference type="InterPro" id="IPR005151">
    <property type="entry name" value="Tail-specific_protease"/>
</dbReference>
<dbReference type="GO" id="GO:0030288">
    <property type="term" value="C:outer membrane-bounded periplasmic space"/>
    <property type="evidence" value="ECO:0007669"/>
    <property type="project" value="TreeGrafter"/>
</dbReference>
<keyword evidence="3" id="KW-0720">Serine protease</keyword>
<evidence type="ECO:0000256" key="3">
    <source>
        <dbReference type="ARBA" id="ARBA00022825"/>
    </source>
</evidence>
<dbReference type="InterPro" id="IPR036034">
    <property type="entry name" value="PDZ_sf"/>
</dbReference>
<evidence type="ECO:0000259" key="5">
    <source>
        <dbReference type="SMART" id="SM00245"/>
    </source>
</evidence>
<feature type="chain" id="PRO_5004708679" description="Tail specific protease domain-containing protein" evidence="4">
    <location>
        <begin position="25"/>
        <end position="392"/>
    </location>
</feature>
<dbReference type="RefSeq" id="WP_023273565.1">
    <property type="nucleotide sequence ID" value="NZ_KI530734.1"/>
</dbReference>
<dbReference type="Proteomes" id="UP000023785">
    <property type="component" value="Unassembled WGS sequence"/>
</dbReference>
<accession>V2T7X0</accession>
<dbReference type="GO" id="GO:0007165">
    <property type="term" value="P:signal transduction"/>
    <property type="evidence" value="ECO:0007669"/>
    <property type="project" value="TreeGrafter"/>
</dbReference>
<sequence>MIHQLKKLGILLGLLGCMNHSILAATSDDRSQNSDYDLDEKTLHSQEVPVDEIQRFVQIYALIKDNYVRETSDDELFEQAIKGLVSGLDRYSRYLTPTEYHQLIQYTDGDVATVDFDLSLDRAQRQWYIRGVRPNSDSAKLGIHNGMPVYKLDNTELKDLNPNQVKNILLGAVGTVINVQVAPVGQPITVVRNKKIEVEIATTLLKNQVLVIKVPVFQQETASEIKSILEQYANSKVKAVLFDLSNNPGGLLSAAVETADLFLNNGIIVTTRSRSEGSQTFQALPSKEFEGLKLGILINSRSASAAEVFTAALKEHQRAWVLGEKSYGKGVVQKLFPLPNGAAVQMTVSHYFTPNGNMIDGRGIQPDQSMPRLANIKDNTYLENVADALLKH</sequence>
<dbReference type="SMART" id="SM00245">
    <property type="entry name" value="TSPc"/>
    <property type="match status" value="1"/>
</dbReference>
<evidence type="ECO:0000256" key="1">
    <source>
        <dbReference type="ARBA" id="ARBA00022670"/>
    </source>
</evidence>
<dbReference type="Gene3D" id="3.30.750.44">
    <property type="match status" value="1"/>
</dbReference>
<dbReference type="eggNOG" id="COG0793">
    <property type="taxonomic scope" value="Bacteria"/>
</dbReference>
<dbReference type="InterPro" id="IPR055210">
    <property type="entry name" value="CtpA/B_N"/>
</dbReference>
<protein>
    <recommendedName>
        <fullName evidence="5">Tail specific protease domain-containing protein</fullName>
    </recommendedName>
</protein>
<feature type="signal peptide" evidence="4">
    <location>
        <begin position="1"/>
        <end position="24"/>
    </location>
</feature>
<evidence type="ECO:0000256" key="2">
    <source>
        <dbReference type="ARBA" id="ARBA00022801"/>
    </source>
</evidence>
<dbReference type="OrthoDB" id="9812068at2"/>
<keyword evidence="7" id="KW-1185">Reference proteome</keyword>
<dbReference type="SUPFAM" id="SSF52096">
    <property type="entry name" value="ClpP/crotonase"/>
    <property type="match status" value="1"/>
</dbReference>
<dbReference type="SUPFAM" id="SSF50156">
    <property type="entry name" value="PDZ domain-like"/>
    <property type="match status" value="1"/>
</dbReference>
<evidence type="ECO:0000256" key="4">
    <source>
        <dbReference type="SAM" id="SignalP"/>
    </source>
</evidence>
<dbReference type="GO" id="GO:0006508">
    <property type="term" value="P:proteolysis"/>
    <property type="evidence" value="ECO:0007669"/>
    <property type="project" value="UniProtKB-KW"/>
</dbReference>
<keyword evidence="1" id="KW-0645">Protease</keyword>
<dbReference type="GO" id="GO:0004175">
    <property type="term" value="F:endopeptidase activity"/>
    <property type="evidence" value="ECO:0007669"/>
    <property type="project" value="TreeGrafter"/>
</dbReference>
<evidence type="ECO:0000313" key="6">
    <source>
        <dbReference type="EMBL" id="ESK38408.1"/>
    </source>
</evidence>
<dbReference type="Pfam" id="PF03572">
    <property type="entry name" value="Peptidase_S41"/>
    <property type="match status" value="1"/>
</dbReference>